<dbReference type="EMBL" id="JAUSUG010000003">
    <property type="protein sequence ID" value="MDQ0253607.1"/>
    <property type="molecule type" value="Genomic_DNA"/>
</dbReference>
<organism evidence="2 3">
    <name type="scientific">Evansella vedderi</name>
    <dbReference type="NCBI Taxonomy" id="38282"/>
    <lineage>
        <taxon>Bacteria</taxon>
        <taxon>Bacillati</taxon>
        <taxon>Bacillota</taxon>
        <taxon>Bacilli</taxon>
        <taxon>Bacillales</taxon>
        <taxon>Bacillaceae</taxon>
        <taxon>Evansella</taxon>
    </lineage>
</organism>
<keyword evidence="3" id="KW-1185">Reference proteome</keyword>
<evidence type="ECO:0000313" key="2">
    <source>
        <dbReference type="EMBL" id="MDQ0253607.1"/>
    </source>
</evidence>
<gene>
    <name evidence="2" type="ORF">J2S74_000979</name>
</gene>
<dbReference type="InterPro" id="IPR038390">
    <property type="entry name" value="Metal_Tscrpt_repr_sf"/>
</dbReference>
<evidence type="ECO:0000313" key="3">
    <source>
        <dbReference type="Proteomes" id="UP001230005"/>
    </source>
</evidence>
<dbReference type="Gene3D" id="1.20.58.1000">
    <property type="entry name" value="Metal-sensitive repressor, helix protomer"/>
    <property type="match status" value="1"/>
</dbReference>
<comment type="caution">
    <text evidence="2">The sequence shown here is derived from an EMBL/GenBank/DDBJ whole genome shotgun (WGS) entry which is preliminary data.</text>
</comment>
<name>A0ABT9ZQU1_9BACI</name>
<protein>
    <submittedName>
        <fullName evidence="2">DNA-binding FrmR family transcriptional regulator</fullName>
    </submittedName>
</protein>
<proteinExistence type="predicted"/>
<dbReference type="InterPro" id="IPR003735">
    <property type="entry name" value="Metal_Tscrpt_repr"/>
</dbReference>
<dbReference type="Pfam" id="PF02583">
    <property type="entry name" value="Trns_repr_metal"/>
    <property type="match status" value="1"/>
</dbReference>
<dbReference type="GO" id="GO:0003677">
    <property type="term" value="F:DNA binding"/>
    <property type="evidence" value="ECO:0007669"/>
    <property type="project" value="UniProtKB-KW"/>
</dbReference>
<dbReference type="PANTHER" id="PTHR33677:SF3">
    <property type="entry name" value="COPPER-SENSING TRANSCRIPTIONAL REPRESSOR RICR"/>
    <property type="match status" value="1"/>
</dbReference>
<keyword evidence="1" id="KW-0175">Coiled coil</keyword>
<feature type="coiled-coil region" evidence="1">
    <location>
        <begin position="17"/>
        <end position="44"/>
    </location>
</feature>
<accession>A0ABT9ZQU1</accession>
<sequence>MDNKLNIPLTEITKPGMMRTDEEKQELLKRLRRVEGQVRGIQRMIEEDRYCVDILVQLSAISAALKKVGFHLLEDHTRGCVSNAVANGEGSEAIEELMKVIQQFSKS</sequence>
<dbReference type="PANTHER" id="PTHR33677">
    <property type="entry name" value="TRANSCRIPTIONAL REPRESSOR FRMR-RELATED"/>
    <property type="match status" value="1"/>
</dbReference>
<reference evidence="2 3" key="1">
    <citation type="submission" date="2023-07" db="EMBL/GenBank/DDBJ databases">
        <title>Genomic Encyclopedia of Type Strains, Phase IV (KMG-IV): sequencing the most valuable type-strain genomes for metagenomic binning, comparative biology and taxonomic classification.</title>
        <authorList>
            <person name="Goeker M."/>
        </authorList>
    </citation>
    <scope>NUCLEOTIDE SEQUENCE [LARGE SCALE GENOMIC DNA]</scope>
    <source>
        <strain evidence="2 3">DSM 9768</strain>
    </source>
</reference>
<evidence type="ECO:0000256" key="1">
    <source>
        <dbReference type="SAM" id="Coils"/>
    </source>
</evidence>
<keyword evidence="2" id="KW-0238">DNA-binding</keyword>
<dbReference type="Proteomes" id="UP001230005">
    <property type="component" value="Unassembled WGS sequence"/>
</dbReference>